<dbReference type="SMART" id="SM00195">
    <property type="entry name" value="DSPc"/>
    <property type="match status" value="1"/>
</dbReference>
<feature type="compositionally biased region" description="Basic and acidic residues" evidence="1">
    <location>
        <begin position="1393"/>
        <end position="1406"/>
    </location>
</feature>
<name>A0A836HF81_9TRYP</name>
<feature type="region of interest" description="Disordered" evidence="1">
    <location>
        <begin position="853"/>
        <end position="917"/>
    </location>
</feature>
<evidence type="ECO:0000259" key="3">
    <source>
        <dbReference type="PROSITE" id="PS50056"/>
    </source>
</evidence>
<feature type="domain" description="Tyrosine-protein phosphatase" evidence="2">
    <location>
        <begin position="955"/>
        <end position="1098"/>
    </location>
</feature>
<dbReference type="Gene3D" id="3.90.190.10">
    <property type="entry name" value="Protein tyrosine phosphatase superfamily"/>
    <property type="match status" value="1"/>
</dbReference>
<evidence type="ECO:0000313" key="4">
    <source>
        <dbReference type="EMBL" id="KAG5475678.1"/>
    </source>
</evidence>
<feature type="compositionally biased region" description="Basic and acidic residues" evidence="1">
    <location>
        <begin position="853"/>
        <end position="863"/>
    </location>
</feature>
<dbReference type="SMR" id="A0A836HF81"/>
<evidence type="ECO:0000256" key="1">
    <source>
        <dbReference type="SAM" id="MobiDB-lite"/>
    </source>
</evidence>
<organism evidence="4 5">
    <name type="scientific">Leishmania orientalis</name>
    <dbReference type="NCBI Taxonomy" id="2249476"/>
    <lineage>
        <taxon>Eukaryota</taxon>
        <taxon>Discoba</taxon>
        <taxon>Euglenozoa</taxon>
        <taxon>Kinetoplastea</taxon>
        <taxon>Metakinetoplastina</taxon>
        <taxon>Trypanosomatida</taxon>
        <taxon>Trypanosomatidae</taxon>
        <taxon>Leishmaniinae</taxon>
        <taxon>Leishmania</taxon>
    </lineage>
</organism>
<feature type="compositionally biased region" description="Low complexity" evidence="1">
    <location>
        <begin position="1141"/>
        <end position="1153"/>
    </location>
</feature>
<dbReference type="RefSeq" id="XP_067062186.1">
    <property type="nucleotide sequence ID" value="XM_067206249.1"/>
</dbReference>
<proteinExistence type="predicted"/>
<sequence length="1721" mass="181240">MGNRLSTSTSPLSLEDLEELARSPSLFDTLLNDAAHSAGSGPNALFRREVKAEVERQYAEYDTSIHALRCVLDRSGTRHNLPSHRATTAAAPSGVTPKAVSAQRRCEEPAGESRPSSVASTTASGSGPTRKSRQSSREYSAPRHSKANEMADSAEAAAAAATPADPSSPNTNDDCLPQQRAISRREPMSTSAFTEMSLSPRSWLFREVSVQPVDLTRRAEVKATEVYVLVIVQRTTMLGTPTTSASPATPSIGVASARAATPPTSSPATAAAGGTARPVANSAVMSVNTNAEWPRDMIQLFTPRGLTTPFSSDMTRPTLAYNSYGSSGGFWCSPSATPRTNGSTSGRPTPRNTTAGVTAGHGSGFGGFSQASPRSVSSQATPRAAGFHFSVHLLTGKQADPMAAAAGLFTARAIEKLFLDCAEFGRRLFHNFNVTKVDAIIRAYDMHTALDVTYGRRGGAGNPNAAGGKPHSSSMVSMNASGGGAASAVVTGNAAGSGTSNSSSGISAPNFSLQYQSATLEAMKELRRELLAITRPASVAVPALRFDRRSSTAATVAGPAIKAAAHGGVVGGCSDQGTATAASSNPAELYSLNAVYRVLNGVRVGTPRWLHTGDVGSPMTSARYSVLGSTSAAAASGRSTSAVLPGAGGWYPDPLLSIRTPRRSAHGDSAATGATTASGLMALIPPLNITSWLQGPQPLDLNRATPAAAAGPTVPEESTATAFTTPRPGRPPRCVWTPHSASTPPPQPLPLPLATLALGVSIADRHARSATPLDATSAPLRSVTLATSASEGPVFNLPLKSLRSAAPAATVSARSTLRSASSEPSIANAPALAPPAAAAPKVQPLLHSVEKGAGEKVGVRTRDPFPIVGAPSLPLNQEDGRQSDDSAAQRPLYRTQRHHHHAGGGGESRDEIGVEDVSGSCNGAVSAPPPLEDHEYNEVYTQQERAQRLKASQPEVTEVLPYLFVGGEDAARDRAQLLRKGITHVVNTVSWCIDNFFPNLFRYLSLSLSDAADEPIFSLFAVVNAFIEDALERHQGRVFVHCQQGVSRSCTFVIAYIMWKQGLCYDRAYELVRARRNVCNPNLGFFMNLRLWEAQLSTPLLNGVFAYAPYTSTSPLPFSYQLTAYFDCATCSTVSGAVTSRSSLPSSPSSLCSAEGRPPGCLSPRDKEAHQLLRSDVLTRATDMSGAPPAHPSTLSLDPRLGYLFLFAPCARAMGDTTRSGSTHADARRTKKKGQERPRLSRGTDVGPGAGSDEETDVVTGCVVMGTQCLGKAYSDRALAACRQLLRFSFYHGEARTSVTNTGKAVHFDPMRQVRLLPVVSTGWLPRLSLSFIPTAAVSVEVAQRLLSTHVLCPVRIRFARQSRWDAFFSDMRLGAVLSYFIAEEDRLDSSEAARRRAREGAEKGVDTNSSGGVAADRQRSLTGRASLLPDHLPLASPCAPRSSSLRPGRHTPRTPRHLPALSSGNGSSRWRGMESDRRVSSDAAHSPSAIASASQSRNHAGSPPAGAFAASVRKPVASQAQHISPLPIASSAAVTALTPTMGAVGISLPLKGIPGLPLAAAASAAALHNGEGPGHEAVRLAEGESFAYAYPFTAATRVTISDLDDLEEDQCYVLGFQQRSGTSVYLWRGADAAQSSADVIDAFLRHMVRVSEPAEQAATVESLEAGGWTSCSINFPRGSDDSPNPASAAYRANATMEVLAEVRVLYVEQGDEPKEFFTLL</sequence>
<feature type="compositionally biased region" description="Basic and acidic residues" evidence="1">
    <location>
        <begin position="1472"/>
        <end position="1481"/>
    </location>
</feature>
<dbReference type="Proteomes" id="UP000674143">
    <property type="component" value="Unassembled WGS sequence"/>
</dbReference>
<protein>
    <recommendedName>
        <fullName evidence="6">Dual specificity protein phosphatase</fullName>
    </recommendedName>
</protein>
<reference evidence="5" key="1">
    <citation type="journal article" date="2021" name="Microbiol. Resour. Announc.">
        <title>LGAAP: Leishmaniinae Genome Assembly and Annotation Pipeline.</title>
        <authorList>
            <person name="Almutairi H."/>
            <person name="Urbaniak M.D."/>
            <person name="Bates M.D."/>
            <person name="Jariyapan N."/>
            <person name="Kwakye-Nuako G."/>
            <person name="Thomaz-Soccol V."/>
            <person name="Al-Salem W.S."/>
            <person name="Dillon R.J."/>
            <person name="Bates P.A."/>
            <person name="Gatherer D."/>
        </authorList>
    </citation>
    <scope>NUCLEOTIDE SEQUENCE [LARGE SCALE GENOMIC DNA]</scope>
</reference>
<dbReference type="FunFam" id="3.90.190.10:FF:000130">
    <property type="entry name" value="Dual specificity protein phosphatase, putative"/>
    <property type="match status" value="1"/>
</dbReference>
<feature type="region of interest" description="Disordered" evidence="1">
    <location>
        <begin position="1216"/>
        <end position="1254"/>
    </location>
</feature>
<dbReference type="CDD" id="cd14498">
    <property type="entry name" value="DSP"/>
    <property type="match status" value="1"/>
</dbReference>
<dbReference type="PANTHER" id="PTHR46381">
    <property type="entry name" value="MKPA PROTEIN"/>
    <property type="match status" value="1"/>
</dbReference>
<dbReference type="SUPFAM" id="SSF52799">
    <property type="entry name" value="(Phosphotyrosine protein) phosphatases II"/>
    <property type="match status" value="1"/>
</dbReference>
<feature type="compositionally biased region" description="Low complexity" evidence="1">
    <location>
        <begin position="704"/>
        <end position="713"/>
    </location>
</feature>
<feature type="region of interest" description="Disordered" evidence="1">
    <location>
        <begin position="1141"/>
        <end position="1165"/>
    </location>
</feature>
<comment type="caution">
    <text evidence="4">The sequence shown here is derived from an EMBL/GenBank/DDBJ whole genome shotgun (WGS) entry which is preliminary data.</text>
</comment>
<reference evidence="5" key="2">
    <citation type="journal article" date="2021" name="Sci. Data">
        <title>Chromosome-scale genome sequencing, assembly and annotation of six genomes from subfamily Leishmaniinae.</title>
        <authorList>
            <person name="Almutairi H."/>
            <person name="Urbaniak M.D."/>
            <person name="Bates M.D."/>
            <person name="Jariyapan N."/>
            <person name="Kwakye-Nuako G."/>
            <person name="Thomaz Soccol V."/>
            <person name="Al-Salem W.S."/>
            <person name="Dillon R.J."/>
            <person name="Bates P.A."/>
            <person name="Gatherer D."/>
        </authorList>
    </citation>
    <scope>NUCLEOTIDE SEQUENCE [LARGE SCALE GENOMIC DNA]</scope>
</reference>
<dbReference type="KEGG" id="loi:92360183"/>
<feature type="compositionally biased region" description="Low complexity" evidence="1">
    <location>
        <begin position="148"/>
        <end position="171"/>
    </location>
</feature>
<accession>A0A836HF81</accession>
<feature type="domain" description="Tyrosine specific protein phosphatases" evidence="3">
    <location>
        <begin position="1017"/>
        <end position="1076"/>
    </location>
</feature>
<evidence type="ECO:0000259" key="2">
    <source>
        <dbReference type="PROSITE" id="PS50054"/>
    </source>
</evidence>
<dbReference type="PROSITE" id="PS50054">
    <property type="entry name" value="TYR_PHOSPHATASE_DUAL"/>
    <property type="match status" value="1"/>
</dbReference>
<dbReference type="EMBL" id="JAFHLR010000027">
    <property type="protein sequence ID" value="KAG5475678.1"/>
    <property type="molecule type" value="Genomic_DNA"/>
</dbReference>
<evidence type="ECO:0008006" key="6">
    <source>
        <dbReference type="Google" id="ProtNLM"/>
    </source>
</evidence>
<dbReference type="InterPro" id="IPR029021">
    <property type="entry name" value="Prot-tyrosine_phosphatase-like"/>
</dbReference>
<evidence type="ECO:0000313" key="5">
    <source>
        <dbReference type="Proteomes" id="UP000674143"/>
    </source>
</evidence>
<feature type="compositionally biased region" description="Basic residues" evidence="1">
    <location>
        <begin position="1448"/>
        <end position="1457"/>
    </location>
</feature>
<feature type="compositionally biased region" description="Low complexity" evidence="1">
    <location>
        <begin position="1482"/>
        <end position="1508"/>
    </location>
</feature>
<dbReference type="PANTHER" id="PTHR46381:SF2">
    <property type="entry name" value="MAP KINASE PHOSPHATASE"/>
    <property type="match status" value="1"/>
</dbReference>
<dbReference type="PROSITE" id="PS50056">
    <property type="entry name" value="TYR_PHOSPHATASE_2"/>
    <property type="match status" value="1"/>
</dbReference>
<dbReference type="InterPro" id="IPR020422">
    <property type="entry name" value="TYR_PHOSPHATASE_DUAL_dom"/>
</dbReference>
<dbReference type="GeneID" id="92360183"/>
<dbReference type="InterPro" id="IPR000340">
    <property type="entry name" value="Dual-sp_phosphatase_cat-dom"/>
</dbReference>
<keyword evidence="5" id="KW-1185">Reference proteome</keyword>
<feature type="region of interest" description="Disordered" evidence="1">
    <location>
        <begin position="704"/>
        <end position="732"/>
    </location>
</feature>
<feature type="compositionally biased region" description="Low complexity" evidence="1">
    <location>
        <begin position="115"/>
        <end position="128"/>
    </location>
</feature>
<dbReference type="Pfam" id="PF00782">
    <property type="entry name" value="DSPc"/>
    <property type="match status" value="1"/>
</dbReference>
<gene>
    <name evidence="4" type="ORF">LSCM4_04262</name>
</gene>
<dbReference type="InterPro" id="IPR000387">
    <property type="entry name" value="Tyr_Pase_dom"/>
</dbReference>
<feature type="region of interest" description="Disordered" evidence="1">
    <location>
        <begin position="78"/>
        <end position="176"/>
    </location>
</feature>
<feature type="compositionally biased region" description="Basic and acidic residues" evidence="1">
    <location>
        <begin position="1225"/>
        <end position="1239"/>
    </location>
</feature>
<feature type="region of interest" description="Disordered" evidence="1">
    <location>
        <begin position="1393"/>
        <end position="1508"/>
    </location>
</feature>